<protein>
    <submittedName>
        <fullName evidence="2">Uncharacterized protein</fullName>
    </submittedName>
</protein>
<reference evidence="2 3" key="2">
    <citation type="submission" date="2021-10" db="EMBL/GenBank/DDBJ databases">
        <authorList>
            <person name="Piombo E."/>
        </authorList>
    </citation>
    <scope>NUCLEOTIDE SEQUENCE [LARGE SCALE GENOMIC DNA]</scope>
</reference>
<organism evidence="2 3">
    <name type="scientific">Clonostachys solani</name>
    <dbReference type="NCBI Taxonomy" id="160281"/>
    <lineage>
        <taxon>Eukaryota</taxon>
        <taxon>Fungi</taxon>
        <taxon>Dikarya</taxon>
        <taxon>Ascomycota</taxon>
        <taxon>Pezizomycotina</taxon>
        <taxon>Sordariomycetes</taxon>
        <taxon>Hypocreomycetidae</taxon>
        <taxon>Hypocreales</taxon>
        <taxon>Bionectriaceae</taxon>
        <taxon>Clonostachys</taxon>
    </lineage>
</organism>
<evidence type="ECO:0000313" key="3">
    <source>
        <dbReference type="Proteomes" id="UP000775872"/>
    </source>
</evidence>
<keyword evidence="3" id="KW-1185">Reference proteome</keyword>
<gene>
    <name evidence="2" type="ORF">CSOL1703_00015142</name>
</gene>
<sequence length="224" mass="25044">MDVTSRQRRYSRSSVQPEDTLTAEEQNSSSEGCVNEEHNIPTGRMITSLMCDQRRNLPHPWWLRMSHHGRSDLTQHSGDTDAFSNTTRTPIWDSSWSTEDLGKLKNIHYDQGIPQKQQSLSVAVLLPSPHIQHADAADHNNAAGPEKANRDESGWSPSVLSISMKNKFDENETIAALESPRQLSAKRIGMTTPPLPVSVRHTPSSSRLVKIPSTPHPNKEDVLE</sequence>
<evidence type="ECO:0000256" key="1">
    <source>
        <dbReference type="SAM" id="MobiDB-lite"/>
    </source>
</evidence>
<feature type="compositionally biased region" description="Polar residues" evidence="1">
    <location>
        <begin position="15"/>
        <end position="32"/>
    </location>
</feature>
<proteinExistence type="predicted"/>
<accession>A0A9N9ZD01</accession>
<dbReference type="EMBL" id="CABFOC020000046">
    <property type="protein sequence ID" value="CAH0053955.1"/>
    <property type="molecule type" value="Genomic_DNA"/>
</dbReference>
<evidence type="ECO:0000313" key="2">
    <source>
        <dbReference type="EMBL" id="CAH0053955.1"/>
    </source>
</evidence>
<dbReference type="OrthoDB" id="5164533at2759"/>
<feature type="region of interest" description="Disordered" evidence="1">
    <location>
        <begin position="135"/>
        <end position="157"/>
    </location>
</feature>
<dbReference type="AlphaFoldDB" id="A0A9N9ZD01"/>
<comment type="caution">
    <text evidence="2">The sequence shown here is derived from an EMBL/GenBank/DDBJ whole genome shotgun (WGS) entry which is preliminary data.</text>
</comment>
<feature type="region of interest" description="Disordered" evidence="1">
    <location>
        <begin position="184"/>
        <end position="224"/>
    </location>
</feature>
<dbReference type="Proteomes" id="UP000775872">
    <property type="component" value="Unassembled WGS sequence"/>
</dbReference>
<feature type="region of interest" description="Disordered" evidence="1">
    <location>
        <begin position="1"/>
        <end position="39"/>
    </location>
</feature>
<reference evidence="3" key="1">
    <citation type="submission" date="2019-06" db="EMBL/GenBank/DDBJ databases">
        <authorList>
            <person name="Broberg M."/>
        </authorList>
    </citation>
    <scope>NUCLEOTIDE SEQUENCE [LARGE SCALE GENOMIC DNA]</scope>
</reference>
<name>A0A9N9ZD01_9HYPO</name>
<feature type="compositionally biased region" description="Basic residues" evidence="1">
    <location>
        <begin position="1"/>
        <end position="11"/>
    </location>
</feature>